<reference evidence="1 2" key="1">
    <citation type="submission" date="2020-08" db="EMBL/GenBank/DDBJ databases">
        <title>Genomic Encyclopedia of Type Strains, Phase III (KMG-III): the genomes of soil and plant-associated and newly described type strains.</title>
        <authorList>
            <person name="Whitman W."/>
        </authorList>
    </citation>
    <scope>NUCLEOTIDE SEQUENCE [LARGE SCALE GENOMIC DNA]</scope>
    <source>
        <strain evidence="1 2">CECT 8897</strain>
    </source>
</reference>
<dbReference type="EMBL" id="JACHXD010000011">
    <property type="protein sequence ID" value="MBB3120780.1"/>
    <property type="molecule type" value="Genomic_DNA"/>
</dbReference>
<evidence type="ECO:0000313" key="1">
    <source>
        <dbReference type="EMBL" id="MBB3120780.1"/>
    </source>
</evidence>
<comment type="caution">
    <text evidence="1">The sequence shown here is derived from an EMBL/GenBank/DDBJ whole genome shotgun (WGS) entry which is preliminary data.</text>
</comment>
<sequence length="62" mass="6856">MSTLPETPKFLMPRDADALGPQNEAEARLYELVMEGIRSGPSSQISIEELAGELRARINAKR</sequence>
<keyword evidence="2" id="KW-1185">Reference proteome</keyword>
<dbReference type="AlphaFoldDB" id="A0A7W5BEJ1"/>
<evidence type="ECO:0000313" key="2">
    <source>
        <dbReference type="Proteomes" id="UP000541535"/>
    </source>
</evidence>
<name>A0A7W5BEJ1_9BURK</name>
<proteinExistence type="predicted"/>
<accession>A0A7W5BEJ1</accession>
<dbReference type="RefSeq" id="WP_183442650.1">
    <property type="nucleotide sequence ID" value="NZ_JACHXD010000011.1"/>
</dbReference>
<organism evidence="1 2">
    <name type="scientific">Pseudoduganella violacea</name>
    <dbReference type="NCBI Taxonomy" id="1715466"/>
    <lineage>
        <taxon>Bacteria</taxon>
        <taxon>Pseudomonadati</taxon>
        <taxon>Pseudomonadota</taxon>
        <taxon>Betaproteobacteria</taxon>
        <taxon>Burkholderiales</taxon>
        <taxon>Oxalobacteraceae</taxon>
        <taxon>Telluria group</taxon>
        <taxon>Pseudoduganella</taxon>
    </lineage>
</organism>
<protein>
    <submittedName>
        <fullName evidence="1">Uncharacterized protein</fullName>
    </submittedName>
</protein>
<dbReference type="Proteomes" id="UP000541535">
    <property type="component" value="Unassembled WGS sequence"/>
</dbReference>
<gene>
    <name evidence="1" type="ORF">FHS03_003850</name>
</gene>